<dbReference type="Pfam" id="PF00534">
    <property type="entry name" value="Glycos_transf_1"/>
    <property type="match status" value="1"/>
</dbReference>
<accession>A0A4V5NXR1</accession>
<name>A0A4V5NXR1_9SPHI</name>
<comment type="caution">
    <text evidence="2">The sequence shown here is derived from an EMBL/GenBank/DDBJ whole genome shotgun (WGS) entry which is preliminary data.</text>
</comment>
<protein>
    <submittedName>
        <fullName evidence="2">Glycosyltransferase</fullName>
    </submittedName>
</protein>
<dbReference type="InterPro" id="IPR001296">
    <property type="entry name" value="Glyco_trans_1"/>
</dbReference>
<feature type="domain" description="Glycosyl transferase family 1" evidence="1">
    <location>
        <begin position="246"/>
        <end position="389"/>
    </location>
</feature>
<evidence type="ECO:0000259" key="1">
    <source>
        <dbReference type="Pfam" id="PF00534"/>
    </source>
</evidence>
<dbReference type="OrthoDB" id="9787111at2"/>
<gene>
    <name evidence="2" type="ORF">FA046_01915</name>
</gene>
<dbReference type="SUPFAM" id="SSF53756">
    <property type="entry name" value="UDP-Glycosyltransferase/glycogen phosphorylase"/>
    <property type="match status" value="1"/>
</dbReference>
<evidence type="ECO:0000313" key="2">
    <source>
        <dbReference type="EMBL" id="TKC00461.1"/>
    </source>
</evidence>
<proteinExistence type="predicted"/>
<dbReference type="GO" id="GO:0016757">
    <property type="term" value="F:glycosyltransferase activity"/>
    <property type="evidence" value="ECO:0007669"/>
    <property type="project" value="InterPro"/>
</dbReference>
<evidence type="ECO:0000313" key="3">
    <source>
        <dbReference type="Proteomes" id="UP000308181"/>
    </source>
</evidence>
<dbReference type="AlphaFoldDB" id="A0A4V5NXR1"/>
<keyword evidence="3" id="KW-1185">Reference proteome</keyword>
<sequence length="415" mass="47516">MNLKISEINVIVINDFSNINGGAAKIAIETAIGLSKFECVKVYFFCATGSIDPELLNSGIEDIYHLEQNEAIKNPNKYHGILNGIFNIKSYQKISNILDNFNPNNTIIHVHGWTKSLSFSPIYACLKKKFHLIITLHDFFIACPNGGFYNYHKAEICTKIPLSLDCLTTNCDSRNYKIKLYRFTRTFLQNFIFNIYRKQINLISLSKLSYNILEPYIEKFNNISFIENPIDLERNGKADAIKNTNCIFIGRLSGEKGVEYFCEALKSLNLHNGIVVGEGDKLNELKIKYPMVKFLGWKTKEEIYTLLIKSRFLVFPSVWYETYGLVVQEAASYGIPSIVSDCSAAKELVTNNFDGLHFQAKNITQLSKCIDLLMTDNNLLHKLSLNAYSRFWNKNRSRSDYSTKVLSFYNMILNS</sequence>
<dbReference type="PANTHER" id="PTHR45947">
    <property type="entry name" value="SULFOQUINOVOSYL TRANSFERASE SQD2"/>
    <property type="match status" value="1"/>
</dbReference>
<dbReference type="PANTHER" id="PTHR45947:SF3">
    <property type="entry name" value="SULFOQUINOVOSYL TRANSFERASE SQD2"/>
    <property type="match status" value="1"/>
</dbReference>
<dbReference type="Gene3D" id="3.40.50.2000">
    <property type="entry name" value="Glycogen Phosphorylase B"/>
    <property type="match status" value="2"/>
</dbReference>
<organism evidence="2 3">
    <name type="scientific">Pedobacter cryophilus</name>
    <dbReference type="NCBI Taxonomy" id="2571271"/>
    <lineage>
        <taxon>Bacteria</taxon>
        <taxon>Pseudomonadati</taxon>
        <taxon>Bacteroidota</taxon>
        <taxon>Sphingobacteriia</taxon>
        <taxon>Sphingobacteriales</taxon>
        <taxon>Sphingobacteriaceae</taxon>
        <taxon>Pedobacter</taxon>
    </lineage>
</organism>
<reference evidence="2 3" key="1">
    <citation type="submission" date="2019-04" db="EMBL/GenBank/DDBJ databases">
        <title>Pedobacter sp. AR-3-17 sp. nov., isolated from Arctic soil.</title>
        <authorList>
            <person name="Dahal R.H."/>
            <person name="Kim D.-U."/>
        </authorList>
    </citation>
    <scope>NUCLEOTIDE SEQUENCE [LARGE SCALE GENOMIC DNA]</scope>
    <source>
        <strain evidence="2 3">AR-3-17</strain>
    </source>
</reference>
<keyword evidence="2" id="KW-0808">Transferase</keyword>
<dbReference type="InterPro" id="IPR050194">
    <property type="entry name" value="Glycosyltransferase_grp1"/>
</dbReference>
<dbReference type="Proteomes" id="UP000308181">
    <property type="component" value="Unassembled WGS sequence"/>
</dbReference>
<dbReference type="EMBL" id="SWBP01000001">
    <property type="protein sequence ID" value="TKC00461.1"/>
    <property type="molecule type" value="Genomic_DNA"/>
</dbReference>
<dbReference type="RefSeq" id="WP_136824670.1">
    <property type="nucleotide sequence ID" value="NZ_SWBP01000001.1"/>
</dbReference>